<gene>
    <name evidence="1" type="ORF">DV20_12810</name>
</gene>
<dbReference type="Proteomes" id="UP000027345">
    <property type="component" value="Unassembled WGS sequence"/>
</dbReference>
<protein>
    <submittedName>
        <fullName evidence="1">Uncharacterized protein</fullName>
    </submittedName>
</protein>
<dbReference type="EMBL" id="JMQI01000026">
    <property type="protein sequence ID" value="KDN21805.1"/>
    <property type="molecule type" value="Genomic_DNA"/>
</dbReference>
<dbReference type="AlphaFoldDB" id="A0A066U3Z3"/>
<proteinExistence type="predicted"/>
<evidence type="ECO:0000313" key="2">
    <source>
        <dbReference type="Proteomes" id="UP000027345"/>
    </source>
</evidence>
<sequence>MAGRLNRPAAADGVVAYQDKDKQDMFHYFPLRIDSVLGETLRSFKVDYYGISAEPYWVDMGNENFQSCVGGNLSGTAVPELTTDQRANITKVIGEVYGVKKPNLVPLVLNNVTVQPIFAKHIVDMGTGGSATFPNELTLGASTGYQIGSGNSLFAELVGSEQDNAEPRPDFAINLSGEAELYADPWVAEIHADLRKVWEYTRTKVDVGLNLGWFNLGTSIDKITQELITNNIVDIRYIQGSGGNEFGWQMLNSTKTLFEAINKQITAGEGLFKFEPNPTPQEPTKDEKWASKLLPFTTSINVGYVSNFFKQEITFDQRVSFEGMLPVRFNSSMALAVPCAASTESHFYDLQAMAQGCVTKAKHDGLQNRINTEKEAKRQKLLLYMAKVESGEWTPQQYSTMVATLNTITLTEYPSVAGIREDGSPEITAASPEEVDQVLARIEEAVTGGLVPVQRPRRSAAPRRVKV</sequence>
<keyword evidence="2" id="KW-1185">Reference proteome</keyword>
<accession>A0A066U3Z3</accession>
<evidence type="ECO:0000313" key="1">
    <source>
        <dbReference type="EMBL" id="KDN21805.1"/>
    </source>
</evidence>
<organism evidence="1 2">
    <name type="scientific">Amycolatopsis rifamycinica</name>
    <dbReference type="NCBI Taxonomy" id="287986"/>
    <lineage>
        <taxon>Bacteria</taxon>
        <taxon>Bacillati</taxon>
        <taxon>Actinomycetota</taxon>
        <taxon>Actinomycetes</taxon>
        <taxon>Pseudonocardiales</taxon>
        <taxon>Pseudonocardiaceae</taxon>
        <taxon>Amycolatopsis</taxon>
    </lineage>
</organism>
<comment type="caution">
    <text evidence="1">The sequence shown here is derived from an EMBL/GenBank/DDBJ whole genome shotgun (WGS) entry which is preliminary data.</text>
</comment>
<dbReference type="OrthoDB" id="508347at2"/>
<dbReference type="RefSeq" id="WP_043779691.1">
    <property type="nucleotide sequence ID" value="NZ_JMQI01000026.1"/>
</dbReference>
<name>A0A066U3Z3_9PSEU</name>
<reference evidence="1 2" key="1">
    <citation type="submission" date="2014-05" db="EMBL/GenBank/DDBJ databases">
        <title>Draft genome sequence of Amycolatopsis rifamycinica DSM 46095.</title>
        <authorList>
            <person name="Lal R."/>
            <person name="Saxena A."/>
            <person name="Kumari R."/>
            <person name="Mukherjee U."/>
            <person name="Singh P."/>
            <person name="Sangwan N."/>
            <person name="Mahato N.K."/>
        </authorList>
    </citation>
    <scope>NUCLEOTIDE SEQUENCE [LARGE SCALE GENOMIC DNA]</scope>
    <source>
        <strain evidence="1 2">DSM 46095</strain>
    </source>
</reference>